<proteinExistence type="predicted"/>
<organism evidence="1 2">
    <name type="scientific">Paractinoplanes tereljensis</name>
    <dbReference type="NCBI Taxonomy" id="571912"/>
    <lineage>
        <taxon>Bacteria</taxon>
        <taxon>Bacillati</taxon>
        <taxon>Actinomycetota</taxon>
        <taxon>Actinomycetes</taxon>
        <taxon>Micromonosporales</taxon>
        <taxon>Micromonosporaceae</taxon>
        <taxon>Paractinoplanes</taxon>
    </lineage>
</organism>
<dbReference type="AlphaFoldDB" id="A0A919NGT8"/>
<sequence length="216" mass="23806">MDLPDDALSRRALTFVRAHGQRVTSNRARRSADQWVEQGLDEVLVLRAVAYERRWGDLYLPPSILFNGGPKYLGPDLLAGNWSDGGFIEAGSARFSVFYDFLLGPDGAFGVGGTEFIPLYASVEEWIESLALEYEVRRVAKDIRKLKGSEVSSLDLSAMLPFPGVSGLSESWLIDAERVVFVSRGISLISGHPEDLVAIVYSDIPDREASLGMRLP</sequence>
<name>A0A919NGT8_9ACTN</name>
<protein>
    <submittedName>
        <fullName evidence="1">Uncharacterized protein</fullName>
    </submittedName>
</protein>
<comment type="caution">
    <text evidence="1">The sequence shown here is derived from an EMBL/GenBank/DDBJ whole genome shotgun (WGS) entry which is preliminary data.</text>
</comment>
<gene>
    <name evidence="1" type="ORF">Ate02nite_09330</name>
</gene>
<evidence type="ECO:0000313" key="1">
    <source>
        <dbReference type="EMBL" id="GIF18203.1"/>
    </source>
</evidence>
<dbReference type="EMBL" id="BOMY01000006">
    <property type="protein sequence ID" value="GIF18203.1"/>
    <property type="molecule type" value="Genomic_DNA"/>
</dbReference>
<accession>A0A919NGT8</accession>
<reference evidence="1" key="1">
    <citation type="submission" date="2021-01" db="EMBL/GenBank/DDBJ databases">
        <title>Whole genome shotgun sequence of Actinoplanes tereljensis NBRC 105297.</title>
        <authorList>
            <person name="Komaki H."/>
            <person name="Tamura T."/>
        </authorList>
    </citation>
    <scope>NUCLEOTIDE SEQUENCE</scope>
    <source>
        <strain evidence="1">NBRC 105297</strain>
    </source>
</reference>
<dbReference type="Proteomes" id="UP000623608">
    <property type="component" value="Unassembled WGS sequence"/>
</dbReference>
<evidence type="ECO:0000313" key="2">
    <source>
        <dbReference type="Proteomes" id="UP000623608"/>
    </source>
</evidence>
<keyword evidence="2" id="KW-1185">Reference proteome</keyword>